<keyword evidence="1" id="KW-0489">Methyltransferase</keyword>
<keyword evidence="2" id="KW-1185">Reference proteome</keyword>
<evidence type="ECO:0000313" key="2">
    <source>
        <dbReference type="Proteomes" id="UP000188637"/>
    </source>
</evidence>
<proteinExistence type="predicted"/>
<dbReference type="Proteomes" id="UP000188637">
    <property type="component" value="Unassembled WGS sequence"/>
</dbReference>
<dbReference type="EMBL" id="LJHD01000314">
    <property type="protein sequence ID" value="ONI37670.1"/>
    <property type="molecule type" value="Genomic_DNA"/>
</dbReference>
<keyword evidence="1" id="KW-0808">Transferase</keyword>
<accession>A0ACC8X7N5</accession>
<sequence length="189" mass="21307">PIFVAIGADATVLDYSEAQLKSEEDFARLAGYEVTKSSIYSSTLQNLNIVKADMTQRLPFSNEHFDLIFHPVSNCYVEDVYSIWKECYRILKRGGILLAGIDNGLNFVVGEDETKIVQKQPFNPMNDIELYEKSISNNWGIQFSHTIEEQIGGQLKAGFKLVDIYSDTNGIGHLHDLNISTFYATKSIK</sequence>
<comment type="caution">
    <text evidence="1">The sequence shown here is derived from an EMBL/GenBank/DDBJ whole genome shotgun (WGS) entry which is preliminary data.</text>
</comment>
<organism evidence="1 2">
    <name type="scientific">Candidatus Epulonipiscium fishelsonii</name>
    <dbReference type="NCBI Taxonomy" id="77094"/>
    <lineage>
        <taxon>Bacteria</taxon>
        <taxon>Bacillati</taxon>
        <taxon>Bacillota</taxon>
        <taxon>Clostridia</taxon>
        <taxon>Lachnospirales</taxon>
        <taxon>Lachnospiraceae</taxon>
        <taxon>Candidatus Epulonipiscium</taxon>
    </lineage>
</organism>
<feature type="non-terminal residue" evidence="1">
    <location>
        <position position="1"/>
    </location>
</feature>
<reference evidence="1" key="1">
    <citation type="submission" date="2016-08" db="EMBL/GenBank/DDBJ databases">
        <authorList>
            <person name="Ngugi D.K."/>
            <person name="Miyake S."/>
            <person name="Stingl U."/>
        </authorList>
    </citation>
    <scope>NUCLEOTIDE SEQUENCE</scope>
    <source>
        <strain evidence="1">SCG-D08WGA-EpuloA1</strain>
    </source>
</reference>
<protein>
    <submittedName>
        <fullName evidence="1">Methyltransferase</fullName>
    </submittedName>
</protein>
<gene>
    <name evidence="1" type="ORF">AN640_03075</name>
</gene>
<evidence type="ECO:0000313" key="1">
    <source>
        <dbReference type="EMBL" id="ONI37670.1"/>
    </source>
</evidence>
<name>A0ACC8X7N5_9FIRM</name>